<sequence length="162" mass="18798">MTPQQFNQWVEGYNVGALAPPQELPPLHAEWSYCLSSDLQRACETAKAVWPQEFQSTDQLREIEIAAVFHWPIKLPLYVWLILGRIAWYISHRSQAETRQETAHRAKRLVDQIESGPRADVLLVTHGAFMKVLRKELHRRGYAGDYFFTPANGRLYTFENKS</sequence>
<gene>
    <name evidence="1" type="ORF">GCM10010912_15690</name>
</gene>
<dbReference type="Proteomes" id="UP000637643">
    <property type="component" value="Unassembled WGS sequence"/>
</dbReference>
<dbReference type="EMBL" id="BMKR01000005">
    <property type="protein sequence ID" value="GGF71400.1"/>
    <property type="molecule type" value="Genomic_DNA"/>
</dbReference>
<dbReference type="SUPFAM" id="SSF53254">
    <property type="entry name" value="Phosphoglycerate mutase-like"/>
    <property type="match status" value="1"/>
</dbReference>
<reference evidence="1" key="2">
    <citation type="submission" date="2020-09" db="EMBL/GenBank/DDBJ databases">
        <authorList>
            <person name="Sun Q."/>
            <person name="Zhou Y."/>
        </authorList>
    </citation>
    <scope>NUCLEOTIDE SEQUENCE</scope>
    <source>
        <strain evidence="1">CGMCC 1.16134</strain>
    </source>
</reference>
<evidence type="ECO:0008006" key="3">
    <source>
        <dbReference type="Google" id="ProtNLM"/>
    </source>
</evidence>
<dbReference type="Gene3D" id="3.40.50.1240">
    <property type="entry name" value="Phosphoglycerate mutase-like"/>
    <property type="match status" value="1"/>
</dbReference>
<comment type="caution">
    <text evidence="1">The sequence shown here is derived from an EMBL/GenBank/DDBJ whole genome shotgun (WGS) entry which is preliminary data.</text>
</comment>
<evidence type="ECO:0000313" key="1">
    <source>
        <dbReference type="EMBL" id="GGF71400.1"/>
    </source>
</evidence>
<protein>
    <recommendedName>
        <fullName evidence="3">Histidine phosphatase family protein</fullName>
    </recommendedName>
</protein>
<evidence type="ECO:0000313" key="2">
    <source>
        <dbReference type="Proteomes" id="UP000637643"/>
    </source>
</evidence>
<dbReference type="InterPro" id="IPR013078">
    <property type="entry name" value="His_Pase_superF_clade-1"/>
</dbReference>
<accession>A0A917C462</accession>
<dbReference type="InterPro" id="IPR029033">
    <property type="entry name" value="His_PPase_superfam"/>
</dbReference>
<dbReference type="AlphaFoldDB" id="A0A917C462"/>
<dbReference type="Pfam" id="PF00300">
    <property type="entry name" value="His_Phos_1"/>
    <property type="match status" value="1"/>
</dbReference>
<reference evidence="1" key="1">
    <citation type="journal article" date="2014" name="Int. J. Syst. Evol. Microbiol.">
        <title>Complete genome sequence of Corynebacterium casei LMG S-19264T (=DSM 44701T), isolated from a smear-ripened cheese.</title>
        <authorList>
            <consortium name="US DOE Joint Genome Institute (JGI-PGF)"/>
            <person name="Walter F."/>
            <person name="Albersmeier A."/>
            <person name="Kalinowski J."/>
            <person name="Ruckert C."/>
        </authorList>
    </citation>
    <scope>NUCLEOTIDE SEQUENCE</scope>
    <source>
        <strain evidence="1">CGMCC 1.16134</strain>
    </source>
</reference>
<organism evidence="1 2">
    <name type="scientific">Paenibacillus albidus</name>
    <dbReference type="NCBI Taxonomy" id="2041023"/>
    <lineage>
        <taxon>Bacteria</taxon>
        <taxon>Bacillati</taxon>
        <taxon>Bacillota</taxon>
        <taxon>Bacilli</taxon>
        <taxon>Bacillales</taxon>
        <taxon>Paenibacillaceae</taxon>
        <taxon>Paenibacillus</taxon>
    </lineage>
</organism>
<name>A0A917C462_9BACL</name>
<proteinExistence type="predicted"/>
<keyword evidence="2" id="KW-1185">Reference proteome</keyword>